<protein>
    <submittedName>
        <fullName evidence="1">Uncharacterized protein</fullName>
    </submittedName>
</protein>
<dbReference type="AlphaFoldDB" id="A0AAW2AP16"/>
<organism evidence="1 2">
    <name type="scientific">Culter alburnus</name>
    <name type="common">Topmouth culter</name>
    <dbReference type="NCBI Taxonomy" id="194366"/>
    <lineage>
        <taxon>Eukaryota</taxon>
        <taxon>Metazoa</taxon>
        <taxon>Chordata</taxon>
        <taxon>Craniata</taxon>
        <taxon>Vertebrata</taxon>
        <taxon>Euteleostomi</taxon>
        <taxon>Actinopterygii</taxon>
        <taxon>Neopterygii</taxon>
        <taxon>Teleostei</taxon>
        <taxon>Ostariophysi</taxon>
        <taxon>Cypriniformes</taxon>
        <taxon>Xenocyprididae</taxon>
        <taxon>Xenocypridinae</taxon>
        <taxon>Culter</taxon>
    </lineage>
</organism>
<evidence type="ECO:0000313" key="1">
    <source>
        <dbReference type="EMBL" id="KAK9974519.1"/>
    </source>
</evidence>
<reference evidence="1 2" key="1">
    <citation type="submission" date="2024-05" db="EMBL/GenBank/DDBJ databases">
        <title>A high-quality chromosomal-level genome assembly of Topmouth culter (Culter alburnus).</title>
        <authorList>
            <person name="Zhao H."/>
        </authorList>
    </citation>
    <scope>NUCLEOTIDE SEQUENCE [LARGE SCALE GENOMIC DNA]</scope>
    <source>
        <strain evidence="1">CATC2023</strain>
        <tissue evidence="1">Muscle</tissue>
    </source>
</reference>
<dbReference type="Proteomes" id="UP001479290">
    <property type="component" value="Unassembled WGS sequence"/>
</dbReference>
<evidence type="ECO:0000313" key="2">
    <source>
        <dbReference type="Proteomes" id="UP001479290"/>
    </source>
</evidence>
<sequence length="130" mass="14390">MHTYSNALECFVQHSQEEGLLSVSQSYSLFTSGQLVPCVTIKVSGGAWLKIPRRLFQPLFYMLGSLKKHCWKAAMGNSVSQTESPGAALEKTRVRLAPWGTLSVFTFFKLIVLQEDSCLCEALLIVEAST</sequence>
<comment type="caution">
    <text evidence="1">The sequence shown here is derived from an EMBL/GenBank/DDBJ whole genome shotgun (WGS) entry which is preliminary data.</text>
</comment>
<accession>A0AAW2AP16</accession>
<dbReference type="EMBL" id="JAWDJR010000005">
    <property type="protein sequence ID" value="KAK9974519.1"/>
    <property type="molecule type" value="Genomic_DNA"/>
</dbReference>
<keyword evidence="2" id="KW-1185">Reference proteome</keyword>
<name>A0AAW2AP16_CULAL</name>
<proteinExistence type="predicted"/>
<gene>
    <name evidence="1" type="ORF">ABG768_022608</name>
</gene>